<dbReference type="EMBL" id="JAAGOX010000022">
    <property type="protein sequence ID" value="NDW45951.1"/>
    <property type="molecule type" value="Genomic_DNA"/>
</dbReference>
<keyword evidence="3" id="KW-0804">Transcription</keyword>
<dbReference type="Gene3D" id="1.10.357.10">
    <property type="entry name" value="Tetracycline Repressor, domain 2"/>
    <property type="match status" value="1"/>
</dbReference>
<feature type="DNA-binding region" description="H-T-H motif" evidence="4">
    <location>
        <begin position="33"/>
        <end position="52"/>
    </location>
</feature>
<dbReference type="AlphaFoldDB" id="A0A6B2NPA4"/>
<evidence type="ECO:0000259" key="5">
    <source>
        <dbReference type="PROSITE" id="PS50977"/>
    </source>
</evidence>
<dbReference type="PANTHER" id="PTHR30055">
    <property type="entry name" value="HTH-TYPE TRANSCRIPTIONAL REGULATOR RUTR"/>
    <property type="match status" value="1"/>
</dbReference>
<feature type="domain" description="HTH tetR-type" evidence="5">
    <location>
        <begin position="10"/>
        <end position="70"/>
    </location>
</feature>
<dbReference type="GO" id="GO:0003700">
    <property type="term" value="F:DNA-binding transcription factor activity"/>
    <property type="evidence" value="ECO:0007669"/>
    <property type="project" value="TreeGrafter"/>
</dbReference>
<dbReference type="PRINTS" id="PR00455">
    <property type="entry name" value="HTHTETR"/>
</dbReference>
<evidence type="ECO:0000256" key="1">
    <source>
        <dbReference type="ARBA" id="ARBA00023015"/>
    </source>
</evidence>
<gene>
    <name evidence="6" type="ORF">G0P99_13365</name>
</gene>
<dbReference type="PANTHER" id="PTHR30055:SF234">
    <property type="entry name" value="HTH-TYPE TRANSCRIPTIONAL REGULATOR BETI"/>
    <property type="match status" value="1"/>
</dbReference>
<dbReference type="Pfam" id="PF00440">
    <property type="entry name" value="TetR_N"/>
    <property type="match status" value="1"/>
</dbReference>
<reference evidence="6" key="1">
    <citation type="submission" date="2020-02" db="EMBL/GenBank/DDBJ databases">
        <title>Delineation of the pyrene-degrading pathway in Roseobacter clade bacteria by genomic analysis.</title>
        <authorList>
            <person name="Zhou H."/>
            <person name="Wang H."/>
        </authorList>
    </citation>
    <scope>NUCLEOTIDE SEQUENCE</scope>
    <source>
        <strain evidence="6">PrR005</strain>
    </source>
</reference>
<dbReference type="GO" id="GO:0000976">
    <property type="term" value="F:transcription cis-regulatory region binding"/>
    <property type="evidence" value="ECO:0007669"/>
    <property type="project" value="TreeGrafter"/>
</dbReference>
<dbReference type="SUPFAM" id="SSF48498">
    <property type="entry name" value="Tetracyclin repressor-like, C-terminal domain"/>
    <property type="match status" value="1"/>
</dbReference>
<dbReference type="InterPro" id="IPR036271">
    <property type="entry name" value="Tet_transcr_reg_TetR-rel_C_sf"/>
</dbReference>
<dbReference type="InterPro" id="IPR050109">
    <property type="entry name" value="HTH-type_TetR-like_transc_reg"/>
</dbReference>
<keyword evidence="1" id="KW-0805">Transcription regulation</keyword>
<dbReference type="RefSeq" id="WP_164130594.1">
    <property type="nucleotide sequence ID" value="NZ_JAAGOX010000022.1"/>
</dbReference>
<evidence type="ECO:0000256" key="3">
    <source>
        <dbReference type="ARBA" id="ARBA00023163"/>
    </source>
</evidence>
<evidence type="ECO:0000313" key="6">
    <source>
        <dbReference type="EMBL" id="NDW45951.1"/>
    </source>
</evidence>
<keyword evidence="2 4" id="KW-0238">DNA-binding</keyword>
<evidence type="ECO:0000256" key="4">
    <source>
        <dbReference type="PROSITE-ProRule" id="PRU00335"/>
    </source>
</evidence>
<organism evidence="6">
    <name type="scientific">Ruegeria sp. PrR005</name>
    <dbReference type="NCBI Taxonomy" id="2706882"/>
    <lineage>
        <taxon>Bacteria</taxon>
        <taxon>Pseudomonadati</taxon>
        <taxon>Pseudomonadota</taxon>
        <taxon>Alphaproteobacteria</taxon>
        <taxon>Rhodobacterales</taxon>
        <taxon>Roseobacteraceae</taxon>
        <taxon>Ruegeria</taxon>
    </lineage>
</organism>
<dbReference type="PROSITE" id="PS50977">
    <property type="entry name" value="HTH_TETR_2"/>
    <property type="match status" value="1"/>
</dbReference>
<protein>
    <submittedName>
        <fullName evidence="6">TetR/AcrR family transcriptional regulator</fullName>
    </submittedName>
</protein>
<proteinExistence type="predicted"/>
<comment type="caution">
    <text evidence="6">The sequence shown here is derived from an EMBL/GenBank/DDBJ whole genome shotgun (WGS) entry which is preliminary data.</text>
</comment>
<accession>A0A6B2NPA4</accession>
<evidence type="ECO:0000256" key="2">
    <source>
        <dbReference type="ARBA" id="ARBA00023125"/>
    </source>
</evidence>
<dbReference type="SUPFAM" id="SSF46689">
    <property type="entry name" value="Homeodomain-like"/>
    <property type="match status" value="1"/>
</dbReference>
<name>A0A6B2NPA4_9RHOB</name>
<dbReference type="InterPro" id="IPR001647">
    <property type="entry name" value="HTH_TetR"/>
</dbReference>
<sequence>MTRPPQKRRVETRARLLAEASRLIEAQGYAGLRVEDVVEAAGVAKGTLFAHFRDKDGLLAVLIGVEVMHLIDGMETATPPQDLPQLMERLEPLLDFVASDRVIFDLLLRYSGSTGAERDEVVAEGFYRQIDLWAGWIAGMQAAGTVRGDHPPALLAEGIQAFLNQVIAIRFCQGEQATGTPAEALYPFLAAWLVT</sequence>
<dbReference type="InterPro" id="IPR009057">
    <property type="entry name" value="Homeodomain-like_sf"/>
</dbReference>